<keyword evidence="1" id="KW-0732">Signal</keyword>
<dbReference type="Pfam" id="PF05860">
    <property type="entry name" value="TPS"/>
    <property type="match status" value="1"/>
</dbReference>
<proteinExistence type="predicted"/>
<evidence type="ECO:0000256" key="1">
    <source>
        <dbReference type="SAM" id="SignalP"/>
    </source>
</evidence>
<accession>A0A7Y9XNI1</accession>
<dbReference type="NCBIfam" id="TIGR01901">
    <property type="entry name" value="adhes_NPXG"/>
    <property type="match status" value="1"/>
</dbReference>
<dbReference type="InterPro" id="IPR011050">
    <property type="entry name" value="Pectin_lyase_fold/virulence"/>
</dbReference>
<feature type="domain" description="Filamentous haemagglutinin FhaB/tRNA nuclease CdiA-like TPS" evidence="2">
    <location>
        <begin position="47"/>
        <end position="173"/>
    </location>
</feature>
<dbReference type="SMART" id="SM00912">
    <property type="entry name" value="Haemagg_act"/>
    <property type="match status" value="1"/>
</dbReference>
<sequence length="271" mass="28280">MDVRSPLFQNIALILAGVMFLNPIAATAAQLTVDAQAGGNTSLGQAANGVPIVNIATPNGSGLSHNKFTDYNVGQQGLILNNATERLQSTQQGGIIIGNPNLGGSTLQGRAAGVILNEVTGSNRSQLKGYTEVAGQAANVIVANPHGITCDGCGFINTPRATLSTGAPVIENGQLRSFDVIGVLTPAAQGSDEKSLQIGAQVAGRATQYNYLEHSDVSAFAEDMASCGEDEGCQQKKWSDEKYEDESLLNLLESAFDNSLQGMSVLAQRRT</sequence>
<organism evidence="3 4">
    <name type="scientific">Phytopseudomonas flavescens</name>
    <dbReference type="NCBI Taxonomy" id="29435"/>
    <lineage>
        <taxon>Bacteria</taxon>
        <taxon>Pseudomonadati</taxon>
        <taxon>Pseudomonadota</taxon>
        <taxon>Gammaproteobacteria</taxon>
        <taxon>Pseudomonadales</taxon>
        <taxon>Pseudomonadaceae</taxon>
        <taxon>Phytopseudomonas</taxon>
    </lineage>
</organism>
<dbReference type="InterPro" id="IPR012334">
    <property type="entry name" value="Pectin_lyas_fold"/>
</dbReference>
<reference evidence="3 4" key="1">
    <citation type="submission" date="2020-07" db="EMBL/GenBank/DDBJ databases">
        <title>Genomic analyses of the natural microbiome of Caenorhabditis elegans.</title>
        <authorList>
            <person name="Samuel B."/>
        </authorList>
    </citation>
    <scope>NUCLEOTIDE SEQUENCE [LARGE SCALE GENOMIC DNA]</scope>
    <source>
        <strain evidence="3 4">BIGb0408</strain>
    </source>
</reference>
<dbReference type="Gene3D" id="2.160.20.10">
    <property type="entry name" value="Single-stranded right-handed beta-helix, Pectin lyase-like"/>
    <property type="match status" value="1"/>
</dbReference>
<feature type="signal peptide" evidence="1">
    <location>
        <begin position="1"/>
        <end position="28"/>
    </location>
</feature>
<dbReference type="Proteomes" id="UP000578688">
    <property type="component" value="Unassembled WGS sequence"/>
</dbReference>
<name>A0A7Y9XNI1_9GAMM</name>
<dbReference type="EMBL" id="JACBYV010000001">
    <property type="protein sequence ID" value="NYH73486.1"/>
    <property type="molecule type" value="Genomic_DNA"/>
</dbReference>
<dbReference type="SUPFAM" id="SSF51126">
    <property type="entry name" value="Pectin lyase-like"/>
    <property type="match status" value="1"/>
</dbReference>
<protein>
    <submittedName>
        <fullName evidence="3">Filamentous hemagglutinin family protein</fullName>
    </submittedName>
</protein>
<dbReference type="AlphaFoldDB" id="A0A7Y9XNI1"/>
<dbReference type="InterPro" id="IPR008638">
    <property type="entry name" value="FhaB/CdiA-like_TPS"/>
</dbReference>
<evidence type="ECO:0000313" key="4">
    <source>
        <dbReference type="Proteomes" id="UP000578688"/>
    </source>
</evidence>
<evidence type="ECO:0000313" key="3">
    <source>
        <dbReference type="EMBL" id="NYH73486.1"/>
    </source>
</evidence>
<evidence type="ECO:0000259" key="2">
    <source>
        <dbReference type="SMART" id="SM00912"/>
    </source>
</evidence>
<feature type="chain" id="PRO_5030630591" evidence="1">
    <location>
        <begin position="29"/>
        <end position="271"/>
    </location>
</feature>
<comment type="caution">
    <text evidence="3">The sequence shown here is derived from an EMBL/GenBank/DDBJ whole genome shotgun (WGS) entry which is preliminary data.</text>
</comment>
<keyword evidence="4" id="KW-1185">Reference proteome</keyword>
<gene>
    <name evidence="3" type="ORF">FHR27_002096</name>
</gene>